<accession>A0A3M8B6W1</accession>
<dbReference type="RefSeq" id="WP_122903745.1">
    <property type="nucleotide sequence ID" value="NZ_RHHS01000014.1"/>
</dbReference>
<sequence length="190" mass="22540">MIPERYRQMLPPYWYENEVAEYHFEGAASAVDAFNAQREDLLRQFSPLSATWGLDIWDWIYFGKKQLLSVEERRKNIQQKHWAYLGFTPSVLRAIGYSSSDTKRVRMIEDFDRKVIRYVYLVEDLFDTKNAVQAVEKIRPVHCNGVAFEPVSAERIELRDVLVVGVKEYHKVREFRVGMTPIKRYEEVVR</sequence>
<keyword evidence="2" id="KW-1185">Reference proteome</keyword>
<dbReference type="AlphaFoldDB" id="A0A3M8B6W1"/>
<gene>
    <name evidence="1" type="ORF">EDM57_05385</name>
</gene>
<protein>
    <submittedName>
        <fullName evidence="1">DUF2313 domain-containing protein</fullName>
    </submittedName>
</protein>
<name>A0A3M8B6W1_9BACL</name>
<dbReference type="Proteomes" id="UP000268829">
    <property type="component" value="Unassembled WGS sequence"/>
</dbReference>
<evidence type="ECO:0000313" key="1">
    <source>
        <dbReference type="EMBL" id="RNB59188.1"/>
    </source>
</evidence>
<organism evidence="1 2">
    <name type="scientific">Brevibacillus gelatini</name>
    <dbReference type="NCBI Taxonomy" id="1655277"/>
    <lineage>
        <taxon>Bacteria</taxon>
        <taxon>Bacillati</taxon>
        <taxon>Bacillota</taxon>
        <taxon>Bacilli</taxon>
        <taxon>Bacillales</taxon>
        <taxon>Paenibacillaceae</taxon>
        <taxon>Brevibacillus</taxon>
    </lineage>
</organism>
<evidence type="ECO:0000313" key="2">
    <source>
        <dbReference type="Proteomes" id="UP000268829"/>
    </source>
</evidence>
<reference evidence="1 2" key="1">
    <citation type="submission" date="2018-10" db="EMBL/GenBank/DDBJ databases">
        <title>Phylogenomics of Brevibacillus.</title>
        <authorList>
            <person name="Dunlap C."/>
        </authorList>
    </citation>
    <scope>NUCLEOTIDE SEQUENCE [LARGE SCALE GENOMIC DNA]</scope>
    <source>
        <strain evidence="1 2">DSM 100115</strain>
    </source>
</reference>
<comment type="caution">
    <text evidence="1">The sequence shown here is derived from an EMBL/GenBank/DDBJ whole genome shotgun (WGS) entry which is preliminary data.</text>
</comment>
<dbReference type="EMBL" id="RHHS01000014">
    <property type="protein sequence ID" value="RNB59188.1"/>
    <property type="molecule type" value="Genomic_DNA"/>
</dbReference>
<proteinExistence type="predicted"/>
<dbReference type="OrthoDB" id="1629754at2"/>